<dbReference type="GO" id="GO:0004508">
    <property type="term" value="F:steroid 17-alpha-monooxygenase activity"/>
    <property type="evidence" value="ECO:0007669"/>
    <property type="project" value="TreeGrafter"/>
</dbReference>
<dbReference type="GO" id="GO:0008289">
    <property type="term" value="F:lipid binding"/>
    <property type="evidence" value="ECO:0007669"/>
    <property type="project" value="UniProtKB-KW"/>
</dbReference>
<evidence type="ECO:0000256" key="16">
    <source>
        <dbReference type="ARBA" id="ARBA00044217"/>
    </source>
</evidence>
<evidence type="ECO:0000256" key="5">
    <source>
        <dbReference type="ARBA" id="ARBA00022723"/>
    </source>
</evidence>
<dbReference type="GO" id="GO:0005506">
    <property type="term" value="F:iron ion binding"/>
    <property type="evidence" value="ECO:0007669"/>
    <property type="project" value="InterPro"/>
</dbReference>
<comment type="subcellular location">
    <subcellularLocation>
        <location evidence="2">Endoplasmic reticulum membrane</location>
    </subcellularLocation>
    <subcellularLocation>
        <location evidence="1">Microsome membrane</location>
        <topology evidence="1">Peripheral membrane protein</topology>
    </subcellularLocation>
</comment>
<evidence type="ECO:0000256" key="12">
    <source>
        <dbReference type="ARBA" id="ARBA00023136"/>
    </source>
</evidence>
<comment type="similarity">
    <text evidence="3 22">Belongs to the cytochrome P450 family.</text>
</comment>
<evidence type="ECO:0000256" key="4">
    <source>
        <dbReference type="ARBA" id="ARBA00022617"/>
    </source>
</evidence>
<dbReference type="Proteomes" id="UP001174136">
    <property type="component" value="Unassembled WGS sequence"/>
</dbReference>
<keyword evidence="6" id="KW-0256">Endoplasmic reticulum</keyword>
<feature type="transmembrane region" description="Helical" evidence="23">
    <location>
        <begin position="56"/>
        <end position="81"/>
    </location>
</feature>
<sequence>MLLKKVASILTGFAVPCPFLNFGNCTLKTGSPADVAWGRSAISLNWQTAVSLVSSLFSLLLSSLFSPWLVVMVMACLVLLARRRIAPDSPHHQGAMPCLPHLPLLGSLPWLSPHLPPHLLFTQLSHRYGPLYSLYMGPHYTVVINDQHHAREVLLKRGREFAGRPYMVTTDLLTRGGKDIAFSDFSPLWKSHRRLVHSSFTLFGEGTHKLQDIDSLCEELQASGGGPVDPGPAVSRAVTNVVCTLVFSSTYRRDDPELAQVMEYNDGIVETITRGGLVDIYPCLKVFPSEALSKLKECISVRDQLLTRKLEEHKASMREGDTRDLLDALIQAQAPRGQRSAQQEGAGLTDDHILMTAAETFGAGVETTSTTLLWILAYLIHHPQVQERVQKELDEVVGRGRGVCLSDRAHLPYLDSVINEGLRIRPVSPVLIPHTALCDSSIGGHSISCGTRVLINMWAIHHDPQHWDQPDLFKPERFLDDQGRRVTPPCFLPFGAGPRVCVGESLARMELILFLSSLLQRMSFQLPEGAPPPDLQGRVGVVLQPLPYKVLVIPREMCQT</sequence>
<keyword evidence="24" id="KW-0456">Lyase</keyword>
<dbReference type="InterPro" id="IPR002401">
    <property type="entry name" value="Cyt_P450_E_grp-I"/>
</dbReference>
<dbReference type="PRINTS" id="PR00463">
    <property type="entry name" value="EP450I"/>
</dbReference>
<dbReference type="PROSITE" id="PS00086">
    <property type="entry name" value="CYTOCHROME_P450"/>
    <property type="match status" value="1"/>
</dbReference>
<dbReference type="GO" id="GO:0005789">
    <property type="term" value="C:endoplasmic reticulum membrane"/>
    <property type="evidence" value="ECO:0007669"/>
    <property type="project" value="UniProtKB-SubCell"/>
</dbReference>
<keyword evidence="5 21" id="KW-0479">Metal-binding</keyword>
<organism evidence="24 25">
    <name type="scientific">Merluccius polli</name>
    <name type="common">Benguela hake</name>
    <name type="synonym">Merluccius cadenati</name>
    <dbReference type="NCBI Taxonomy" id="89951"/>
    <lineage>
        <taxon>Eukaryota</taxon>
        <taxon>Metazoa</taxon>
        <taxon>Chordata</taxon>
        <taxon>Craniata</taxon>
        <taxon>Vertebrata</taxon>
        <taxon>Euteleostomi</taxon>
        <taxon>Actinopterygii</taxon>
        <taxon>Neopterygii</taxon>
        <taxon>Teleostei</taxon>
        <taxon>Neoteleostei</taxon>
        <taxon>Acanthomorphata</taxon>
        <taxon>Zeiogadaria</taxon>
        <taxon>Gadariae</taxon>
        <taxon>Gadiformes</taxon>
        <taxon>Gadoidei</taxon>
        <taxon>Merlucciidae</taxon>
        <taxon>Merluccius</taxon>
    </lineage>
</organism>
<dbReference type="SUPFAM" id="SSF48264">
    <property type="entry name" value="Cytochrome P450"/>
    <property type="match status" value="1"/>
</dbReference>
<dbReference type="FunFam" id="1.10.630.10:FF:000049">
    <property type="entry name" value="steroid 21-hydroxylase isoform X1"/>
    <property type="match status" value="1"/>
</dbReference>
<evidence type="ECO:0000256" key="9">
    <source>
        <dbReference type="ARBA" id="ARBA00023004"/>
    </source>
</evidence>
<evidence type="ECO:0000256" key="15">
    <source>
        <dbReference type="ARBA" id="ARBA00044116"/>
    </source>
</evidence>
<evidence type="ECO:0000256" key="20">
    <source>
        <dbReference type="ARBA" id="ARBA00044342"/>
    </source>
</evidence>
<evidence type="ECO:0000256" key="8">
    <source>
        <dbReference type="ARBA" id="ARBA00023002"/>
    </source>
</evidence>
<dbReference type="PANTHER" id="PTHR24289:SF19">
    <property type="entry name" value="CYTOCHROME P450 FAMILY 17 POLYPEPTIDE 2"/>
    <property type="match status" value="1"/>
</dbReference>
<comment type="cofactor">
    <cofactor evidence="21">
        <name>heme</name>
        <dbReference type="ChEBI" id="CHEBI:30413"/>
    </cofactor>
</comment>
<evidence type="ECO:0000256" key="3">
    <source>
        <dbReference type="ARBA" id="ARBA00010617"/>
    </source>
</evidence>
<keyword evidence="4 21" id="KW-0349">Heme</keyword>
<dbReference type="GO" id="GO:0016829">
    <property type="term" value="F:lyase activity"/>
    <property type="evidence" value="ECO:0007669"/>
    <property type="project" value="UniProtKB-KW"/>
</dbReference>
<dbReference type="Gene3D" id="1.10.630.10">
    <property type="entry name" value="Cytochrome P450"/>
    <property type="match status" value="1"/>
</dbReference>
<dbReference type="GO" id="GO:0004509">
    <property type="term" value="F:steroid 21-monooxygenase activity"/>
    <property type="evidence" value="ECO:0007669"/>
    <property type="project" value="UniProtKB-EC"/>
</dbReference>
<dbReference type="EMBL" id="JAOPHQ010001163">
    <property type="protein sequence ID" value="KAK0151807.1"/>
    <property type="molecule type" value="Genomic_DNA"/>
</dbReference>
<reference evidence="24" key="1">
    <citation type="journal article" date="2023" name="Front. Mar. Sci.">
        <title>A new Merluccius polli reference genome to investigate the effects of global change in West African waters.</title>
        <authorList>
            <person name="Mateo J.L."/>
            <person name="Blanco-Fernandez C."/>
            <person name="Garcia-Vazquez E."/>
            <person name="Machado-Schiaffino G."/>
        </authorList>
    </citation>
    <scope>NUCLEOTIDE SEQUENCE</scope>
    <source>
        <strain evidence="24">C29</strain>
        <tissue evidence="24">Fin</tissue>
    </source>
</reference>
<keyword evidence="23" id="KW-1133">Transmembrane helix</keyword>
<dbReference type="AlphaFoldDB" id="A0AA47PA24"/>
<keyword evidence="7" id="KW-0492">Microsome</keyword>
<keyword evidence="8 22" id="KW-0560">Oxidoreductase</keyword>
<evidence type="ECO:0000256" key="14">
    <source>
        <dbReference type="ARBA" id="ARBA00044040"/>
    </source>
</evidence>
<comment type="caution">
    <text evidence="24">The sequence shown here is derived from an EMBL/GenBank/DDBJ whole genome shotgun (WGS) entry which is preliminary data.</text>
</comment>
<keyword evidence="25" id="KW-1185">Reference proteome</keyword>
<accession>A0AA47PA24</accession>
<dbReference type="InterPro" id="IPR036396">
    <property type="entry name" value="Cyt_P450_sf"/>
</dbReference>
<keyword evidence="23" id="KW-0812">Transmembrane</keyword>
<evidence type="ECO:0000256" key="23">
    <source>
        <dbReference type="SAM" id="Phobius"/>
    </source>
</evidence>
<evidence type="ECO:0000256" key="13">
    <source>
        <dbReference type="ARBA" id="ARBA00023250"/>
    </source>
</evidence>
<evidence type="ECO:0000256" key="2">
    <source>
        <dbReference type="ARBA" id="ARBA00004586"/>
    </source>
</evidence>
<evidence type="ECO:0000256" key="22">
    <source>
        <dbReference type="RuleBase" id="RU000461"/>
    </source>
</evidence>
<evidence type="ECO:0000256" key="10">
    <source>
        <dbReference type="ARBA" id="ARBA00023033"/>
    </source>
</evidence>
<dbReference type="Pfam" id="PF00067">
    <property type="entry name" value="p450"/>
    <property type="match status" value="1"/>
</dbReference>
<keyword evidence="10 22" id="KW-0503">Monooxygenase</keyword>
<keyword evidence="11" id="KW-0446">Lipid-binding</keyword>
<evidence type="ECO:0000256" key="17">
    <source>
        <dbReference type="ARBA" id="ARBA00044265"/>
    </source>
</evidence>
<evidence type="ECO:0000256" key="21">
    <source>
        <dbReference type="PIRSR" id="PIRSR602401-1"/>
    </source>
</evidence>
<dbReference type="InterPro" id="IPR017972">
    <property type="entry name" value="Cyt_P450_CS"/>
</dbReference>
<dbReference type="GO" id="GO:0006694">
    <property type="term" value="P:steroid biosynthetic process"/>
    <property type="evidence" value="ECO:0007669"/>
    <property type="project" value="UniProtKB-KW"/>
</dbReference>
<evidence type="ECO:0000256" key="19">
    <source>
        <dbReference type="ARBA" id="ARBA00044304"/>
    </source>
</evidence>
<gene>
    <name evidence="24" type="primary">cyp17a1_2</name>
    <name evidence="24" type="ORF">N1851_006817</name>
</gene>
<evidence type="ECO:0000313" key="24">
    <source>
        <dbReference type="EMBL" id="KAK0151807.1"/>
    </source>
</evidence>
<evidence type="ECO:0000256" key="11">
    <source>
        <dbReference type="ARBA" id="ARBA00023121"/>
    </source>
</evidence>
<keyword evidence="13" id="KW-0755">Steroidogenesis</keyword>
<dbReference type="PRINTS" id="PR00385">
    <property type="entry name" value="P450"/>
</dbReference>
<dbReference type="GO" id="GO:0042448">
    <property type="term" value="P:progesterone metabolic process"/>
    <property type="evidence" value="ECO:0007669"/>
    <property type="project" value="TreeGrafter"/>
</dbReference>
<dbReference type="PANTHER" id="PTHR24289">
    <property type="entry name" value="STEROID 17-ALPHA-HYDROXYLASE/17,20 LYASE"/>
    <property type="match status" value="1"/>
</dbReference>
<dbReference type="GO" id="GO:0020037">
    <property type="term" value="F:heme binding"/>
    <property type="evidence" value="ECO:0007669"/>
    <property type="project" value="InterPro"/>
</dbReference>
<protein>
    <recommendedName>
        <fullName evidence="15">Steroid 21-hydroxylase</fullName>
        <ecNumber evidence="14">1.14.14.16</ecNumber>
    </recommendedName>
    <alternativeName>
        <fullName evidence="19">21-OHase</fullName>
    </alternativeName>
    <alternativeName>
        <fullName evidence="16">Cytochrome P-450c21</fullName>
    </alternativeName>
    <alternativeName>
        <fullName evidence="20">Cytochrome P450 21</fullName>
    </alternativeName>
    <alternativeName>
        <fullName evidence="18">Cytochrome P450 XXI</fullName>
    </alternativeName>
    <alternativeName>
        <fullName evidence="17">Cytochrome P450-C21</fullName>
    </alternativeName>
</protein>
<evidence type="ECO:0000256" key="7">
    <source>
        <dbReference type="ARBA" id="ARBA00022848"/>
    </source>
</evidence>
<evidence type="ECO:0000256" key="6">
    <source>
        <dbReference type="ARBA" id="ARBA00022824"/>
    </source>
</evidence>
<dbReference type="GO" id="GO:0042446">
    <property type="term" value="P:hormone biosynthetic process"/>
    <property type="evidence" value="ECO:0007669"/>
    <property type="project" value="TreeGrafter"/>
</dbReference>
<dbReference type="EC" id="1.14.14.16" evidence="14"/>
<evidence type="ECO:0000313" key="25">
    <source>
        <dbReference type="Proteomes" id="UP001174136"/>
    </source>
</evidence>
<proteinExistence type="inferred from homology"/>
<keyword evidence="12 23" id="KW-0472">Membrane</keyword>
<evidence type="ECO:0000256" key="18">
    <source>
        <dbReference type="ARBA" id="ARBA00044282"/>
    </source>
</evidence>
<feature type="binding site" description="axial binding residue" evidence="21">
    <location>
        <position position="501"/>
    </location>
    <ligand>
        <name>heme</name>
        <dbReference type="ChEBI" id="CHEBI:30413"/>
    </ligand>
    <ligandPart>
        <name>Fe</name>
        <dbReference type="ChEBI" id="CHEBI:18248"/>
    </ligandPart>
</feature>
<name>A0AA47PA24_MERPO</name>
<evidence type="ECO:0000256" key="1">
    <source>
        <dbReference type="ARBA" id="ARBA00004174"/>
    </source>
</evidence>
<dbReference type="InterPro" id="IPR001128">
    <property type="entry name" value="Cyt_P450"/>
</dbReference>
<keyword evidence="9 21" id="KW-0408">Iron</keyword>